<sequence>MAFLHYFLILSVLVVVFVAADWNKDPAINKPFNATQKIAIKACLKNKKKSGFCSEGRVCTEDGKGWKNMCKLQCARESGWYSPELKGGCPASYHAEPDAV</sequence>
<accession>A0A1W0X2D3</accession>
<gene>
    <name evidence="2" type="ORF">BV898_04542</name>
</gene>
<protein>
    <recommendedName>
        <fullName evidence="4">Kazal-like domain-containing protein</fullName>
    </recommendedName>
</protein>
<keyword evidence="3" id="KW-1185">Reference proteome</keyword>
<dbReference type="AlphaFoldDB" id="A0A1W0X2D3"/>
<keyword evidence="1" id="KW-0732">Signal</keyword>
<feature type="signal peptide" evidence="1">
    <location>
        <begin position="1"/>
        <end position="20"/>
    </location>
</feature>
<evidence type="ECO:0000313" key="3">
    <source>
        <dbReference type="Proteomes" id="UP000192578"/>
    </source>
</evidence>
<proteinExistence type="predicted"/>
<dbReference type="EMBL" id="MTYJ01000022">
    <property type="protein sequence ID" value="OQV21643.1"/>
    <property type="molecule type" value="Genomic_DNA"/>
</dbReference>
<evidence type="ECO:0000313" key="2">
    <source>
        <dbReference type="EMBL" id="OQV21643.1"/>
    </source>
</evidence>
<reference evidence="3" key="1">
    <citation type="submission" date="2017-01" db="EMBL/GenBank/DDBJ databases">
        <title>Comparative genomics of anhydrobiosis in the tardigrade Hypsibius dujardini.</title>
        <authorList>
            <person name="Yoshida Y."/>
            <person name="Koutsovoulos G."/>
            <person name="Laetsch D."/>
            <person name="Stevens L."/>
            <person name="Kumar S."/>
            <person name="Horikawa D."/>
            <person name="Ishino K."/>
            <person name="Komine S."/>
            <person name="Tomita M."/>
            <person name="Blaxter M."/>
            <person name="Arakawa K."/>
        </authorList>
    </citation>
    <scope>NUCLEOTIDE SEQUENCE [LARGE SCALE GENOMIC DNA]</scope>
    <source>
        <strain evidence="3">Z151</strain>
    </source>
</reference>
<name>A0A1W0X2D3_HYPEX</name>
<comment type="caution">
    <text evidence="2">The sequence shown here is derived from an EMBL/GenBank/DDBJ whole genome shotgun (WGS) entry which is preliminary data.</text>
</comment>
<dbReference type="Proteomes" id="UP000192578">
    <property type="component" value="Unassembled WGS sequence"/>
</dbReference>
<organism evidence="2 3">
    <name type="scientific">Hypsibius exemplaris</name>
    <name type="common">Freshwater tardigrade</name>
    <dbReference type="NCBI Taxonomy" id="2072580"/>
    <lineage>
        <taxon>Eukaryota</taxon>
        <taxon>Metazoa</taxon>
        <taxon>Ecdysozoa</taxon>
        <taxon>Tardigrada</taxon>
        <taxon>Eutardigrada</taxon>
        <taxon>Parachela</taxon>
        <taxon>Hypsibioidea</taxon>
        <taxon>Hypsibiidae</taxon>
        <taxon>Hypsibius</taxon>
    </lineage>
</organism>
<feature type="chain" id="PRO_5012370751" description="Kazal-like domain-containing protein" evidence="1">
    <location>
        <begin position="21"/>
        <end position="100"/>
    </location>
</feature>
<evidence type="ECO:0008006" key="4">
    <source>
        <dbReference type="Google" id="ProtNLM"/>
    </source>
</evidence>
<evidence type="ECO:0000256" key="1">
    <source>
        <dbReference type="SAM" id="SignalP"/>
    </source>
</evidence>